<keyword evidence="2" id="KW-0472">Membrane</keyword>
<organism evidence="3 4">
    <name type="scientific">Octopus sinensis</name>
    <name type="common">East Asian common octopus</name>
    <dbReference type="NCBI Taxonomy" id="2607531"/>
    <lineage>
        <taxon>Eukaryota</taxon>
        <taxon>Metazoa</taxon>
        <taxon>Spiralia</taxon>
        <taxon>Lophotrochozoa</taxon>
        <taxon>Mollusca</taxon>
        <taxon>Cephalopoda</taxon>
        <taxon>Coleoidea</taxon>
        <taxon>Octopodiformes</taxon>
        <taxon>Octopoda</taxon>
        <taxon>Incirrata</taxon>
        <taxon>Octopodidae</taxon>
        <taxon>Octopus</taxon>
    </lineage>
</organism>
<feature type="compositionally biased region" description="Polar residues" evidence="1">
    <location>
        <begin position="579"/>
        <end position="596"/>
    </location>
</feature>
<evidence type="ECO:0000256" key="2">
    <source>
        <dbReference type="SAM" id="Phobius"/>
    </source>
</evidence>
<sequence>MKLFTEDMLAKTYGSRSPPPLSSLLSPSSSSTASAASSSLSSSSASAIAAARSTARSAAAAAAAALAASGAAIAPPPPPPPPPPLPPVSAAVLPPHPPPLQPGVPATTTTTTTEQQWYIDQELLIVAAICSTLISVTGLVMASMLCNWCFGRKRGRGRGGKNSGSGGGAGGASGFAAGDDDDDDEEQAKLNDYRPVPYGGADDCSRSSVRNGYTPNGSPSQDGGGSSLASGDTASCSSTQKLTSVGKKNKKTMRNLAQKSKHMQQVFSCFGARRYQRHYDEIDDLQSFFSGFLSRFERHHNVDKYKMVSEQTMPPTNVNQMSTTALEDNMAFAYQQQNGNRIDEESPEQTSLLSVPEEETTDAVEEVSPDLPPKEYDQRKASTTSGLSTSSLSELIGLFFHKGSRHKSEKNPTLPDPNLPGTSGESYKDRIKEARELRKQNRRRSSLANYRSWWSYIRTRLPEIAALNNEQKQKKSEKMTMKQMYERRSSLFSHDKSKSKSKNEFFRRFSLNTPSTEKERHEMAATSSTTNIHQIVGSFKQRFHSRDNPLHSRANAYSKQRERQRKRKCREQNKRKMYTGNSQVTRSRSPSFTVPQKSSKHSHKSKKRNPAFASIDQEAAYVSLITRRRKLEQMRRRYMQDVAMRKEMGGFDSDPQIPADVEL</sequence>
<feature type="compositionally biased region" description="Basic residues" evidence="1">
    <location>
        <begin position="598"/>
        <end position="609"/>
    </location>
</feature>
<dbReference type="AlphaFoldDB" id="A0A7E6FUW2"/>
<feature type="region of interest" description="Disordered" evidence="1">
    <location>
        <begin position="403"/>
        <end position="426"/>
    </location>
</feature>
<feature type="compositionally biased region" description="Gly residues" evidence="1">
    <location>
        <begin position="160"/>
        <end position="173"/>
    </location>
</feature>
<evidence type="ECO:0000256" key="1">
    <source>
        <dbReference type="SAM" id="MobiDB-lite"/>
    </source>
</evidence>
<reference evidence="4" key="1">
    <citation type="submission" date="2025-08" db="UniProtKB">
        <authorList>
            <consortium name="RefSeq"/>
        </authorList>
    </citation>
    <scope>IDENTIFICATION</scope>
</reference>
<dbReference type="KEGG" id="osn:115225697"/>
<feature type="region of interest" description="Disordered" evidence="1">
    <location>
        <begin position="156"/>
        <end position="251"/>
    </location>
</feature>
<dbReference type="RefSeq" id="XP_036370657.1">
    <property type="nucleotide sequence ID" value="XM_036514764.1"/>
</dbReference>
<feature type="region of interest" description="Disordered" evidence="1">
    <location>
        <begin position="341"/>
        <end position="387"/>
    </location>
</feature>
<protein>
    <submittedName>
        <fullName evidence="4">Uncharacterized protein LOC115225697</fullName>
    </submittedName>
</protein>
<feature type="compositionally biased region" description="Low complexity" evidence="1">
    <location>
        <begin position="22"/>
        <end position="41"/>
    </location>
</feature>
<keyword evidence="3" id="KW-1185">Reference proteome</keyword>
<feature type="compositionally biased region" description="Polar residues" evidence="1">
    <location>
        <begin position="206"/>
        <end position="243"/>
    </location>
</feature>
<keyword evidence="2" id="KW-1133">Transmembrane helix</keyword>
<feature type="region of interest" description="Disordered" evidence="1">
    <location>
        <begin position="512"/>
        <end position="612"/>
    </location>
</feature>
<dbReference type="Proteomes" id="UP000515154">
    <property type="component" value="Linkage group LG28"/>
</dbReference>
<feature type="transmembrane region" description="Helical" evidence="2">
    <location>
        <begin position="123"/>
        <end position="150"/>
    </location>
</feature>
<feature type="region of interest" description="Disordered" evidence="1">
    <location>
        <begin position="74"/>
        <end position="111"/>
    </location>
</feature>
<evidence type="ECO:0000313" key="3">
    <source>
        <dbReference type="Proteomes" id="UP000515154"/>
    </source>
</evidence>
<evidence type="ECO:0000313" key="4">
    <source>
        <dbReference type="RefSeq" id="XP_036370657.1"/>
    </source>
</evidence>
<gene>
    <name evidence="4" type="primary">LOC115225697</name>
</gene>
<name>A0A7E6FUW2_9MOLL</name>
<feature type="compositionally biased region" description="Pro residues" evidence="1">
    <location>
        <begin position="74"/>
        <end position="87"/>
    </location>
</feature>
<keyword evidence="2" id="KW-0812">Transmembrane</keyword>
<accession>A0A7E6FUW2</accession>
<feature type="compositionally biased region" description="Basic residues" evidence="1">
    <location>
        <begin position="562"/>
        <end position="577"/>
    </location>
</feature>
<feature type="compositionally biased region" description="Acidic residues" evidence="1">
    <location>
        <begin position="356"/>
        <end position="368"/>
    </location>
</feature>
<feature type="region of interest" description="Disordered" evidence="1">
    <location>
        <begin position="1"/>
        <end position="41"/>
    </location>
</feature>
<proteinExistence type="predicted"/>